<dbReference type="InterPro" id="IPR029001">
    <property type="entry name" value="ITPase-like_fam"/>
</dbReference>
<proteinExistence type="inferred from homology"/>
<dbReference type="Pfam" id="PF02545">
    <property type="entry name" value="Maf"/>
    <property type="match status" value="1"/>
</dbReference>
<dbReference type="SUPFAM" id="SSF52972">
    <property type="entry name" value="ITPase-like"/>
    <property type="match status" value="1"/>
</dbReference>
<dbReference type="Proteomes" id="UP001338582">
    <property type="component" value="Chromosome 4"/>
</dbReference>
<dbReference type="InterPro" id="IPR003697">
    <property type="entry name" value="Maf-like"/>
</dbReference>
<evidence type="ECO:0008006" key="5">
    <source>
        <dbReference type="Google" id="ProtNLM"/>
    </source>
</evidence>
<dbReference type="RefSeq" id="XP_062878582.1">
    <property type="nucleotide sequence ID" value="XM_063022512.1"/>
</dbReference>
<comment type="cofactor">
    <cofactor evidence="1">
        <name>a divalent metal cation</name>
        <dbReference type="ChEBI" id="CHEBI:60240"/>
    </cofactor>
</comment>
<name>A0AAX4HCE4_9ASCO</name>
<dbReference type="EMBL" id="CP138897">
    <property type="protein sequence ID" value="WPK26201.1"/>
    <property type="molecule type" value="Genomic_DNA"/>
</dbReference>
<dbReference type="GO" id="GO:0047429">
    <property type="term" value="F:nucleoside triphosphate diphosphatase activity"/>
    <property type="evidence" value="ECO:0007669"/>
    <property type="project" value="InterPro"/>
</dbReference>
<evidence type="ECO:0000256" key="1">
    <source>
        <dbReference type="ARBA" id="ARBA00001968"/>
    </source>
</evidence>
<dbReference type="AlphaFoldDB" id="A0AAX4HCE4"/>
<evidence type="ECO:0000313" key="3">
    <source>
        <dbReference type="EMBL" id="WPK26201.1"/>
    </source>
</evidence>
<reference evidence="3 4" key="1">
    <citation type="submission" date="2023-10" db="EMBL/GenBank/DDBJ databases">
        <title>Draft Genome Sequence of Candida saopaulonensis from a very Premature Infant with Sepsis.</title>
        <authorList>
            <person name="Ning Y."/>
            <person name="Dai R."/>
            <person name="Xiao M."/>
            <person name="Xu Y."/>
            <person name="Yan Q."/>
            <person name="Zhang L."/>
        </authorList>
    </citation>
    <scope>NUCLEOTIDE SEQUENCE [LARGE SCALE GENOMIC DNA]</scope>
    <source>
        <strain evidence="3 4">19XY460</strain>
    </source>
</reference>
<dbReference type="CDD" id="cd00555">
    <property type="entry name" value="Maf"/>
    <property type="match status" value="1"/>
</dbReference>
<accession>A0AAX4HCE4</accession>
<keyword evidence="4" id="KW-1185">Reference proteome</keyword>
<sequence length="213" mass="23777">MWSQDTLQELAKYELILGSSSPRRKEILAQNLGLRAFSVVTSSFEENLSKHGIAPAEYVTKTAQHKIESIVAQLEDNKKYILIVADTIVCCDGEIYEKPETIDRQLEMLKNYRKAGQVDVMTSVHVCIVDGGHLATHNEKVTKTVLKFNTQLTDEQLQLYASTGEGAYVAGGFKYQEKGSMLFIDLSGDYFNVVGLPVYATFELVNATLNENK</sequence>
<dbReference type="NCBIfam" id="TIGR00172">
    <property type="entry name" value="maf"/>
    <property type="match status" value="1"/>
</dbReference>
<dbReference type="Gene3D" id="3.90.950.10">
    <property type="match status" value="1"/>
</dbReference>
<dbReference type="PIRSF" id="PIRSF006305">
    <property type="entry name" value="Maf"/>
    <property type="match status" value="1"/>
</dbReference>
<protein>
    <recommendedName>
        <fullName evidence="5">Septum formation protein Maf</fullName>
    </recommendedName>
</protein>
<evidence type="ECO:0000256" key="2">
    <source>
        <dbReference type="ARBA" id="ARBA00022801"/>
    </source>
</evidence>
<dbReference type="HAMAP" id="MF_00528">
    <property type="entry name" value="Maf"/>
    <property type="match status" value="1"/>
</dbReference>
<organism evidence="3 4">
    <name type="scientific">Australozyma saopauloensis</name>
    <dbReference type="NCBI Taxonomy" id="291208"/>
    <lineage>
        <taxon>Eukaryota</taxon>
        <taxon>Fungi</taxon>
        <taxon>Dikarya</taxon>
        <taxon>Ascomycota</taxon>
        <taxon>Saccharomycotina</taxon>
        <taxon>Pichiomycetes</taxon>
        <taxon>Metschnikowiaceae</taxon>
        <taxon>Australozyma</taxon>
    </lineage>
</organism>
<dbReference type="PANTHER" id="PTHR43213:SF5">
    <property type="entry name" value="BIFUNCTIONAL DTTP_UTP PYROPHOSPHATASE_METHYLTRANSFERASE PROTEIN-RELATED"/>
    <property type="match status" value="1"/>
</dbReference>
<dbReference type="PANTHER" id="PTHR43213">
    <property type="entry name" value="BIFUNCTIONAL DTTP/UTP PYROPHOSPHATASE/METHYLTRANSFERASE PROTEIN-RELATED"/>
    <property type="match status" value="1"/>
</dbReference>
<keyword evidence="2" id="KW-0378">Hydrolase</keyword>
<evidence type="ECO:0000313" key="4">
    <source>
        <dbReference type="Proteomes" id="UP001338582"/>
    </source>
</evidence>
<dbReference type="GeneID" id="88174612"/>
<gene>
    <name evidence="3" type="ORF">PUMCH_003549</name>
</gene>
<dbReference type="KEGG" id="asau:88174612"/>